<evidence type="ECO:0000313" key="1">
    <source>
        <dbReference type="EMBL" id="RPA99607.1"/>
    </source>
</evidence>
<reference evidence="1 2" key="1">
    <citation type="journal article" date="2018" name="Nat. Ecol. Evol.">
        <title>Pezizomycetes genomes reveal the molecular basis of ectomycorrhizal truffle lifestyle.</title>
        <authorList>
            <person name="Murat C."/>
            <person name="Payen T."/>
            <person name="Noel B."/>
            <person name="Kuo A."/>
            <person name="Morin E."/>
            <person name="Chen J."/>
            <person name="Kohler A."/>
            <person name="Krizsan K."/>
            <person name="Balestrini R."/>
            <person name="Da Silva C."/>
            <person name="Montanini B."/>
            <person name="Hainaut M."/>
            <person name="Levati E."/>
            <person name="Barry K.W."/>
            <person name="Belfiori B."/>
            <person name="Cichocki N."/>
            <person name="Clum A."/>
            <person name="Dockter R.B."/>
            <person name="Fauchery L."/>
            <person name="Guy J."/>
            <person name="Iotti M."/>
            <person name="Le Tacon F."/>
            <person name="Lindquist E.A."/>
            <person name="Lipzen A."/>
            <person name="Malagnac F."/>
            <person name="Mello A."/>
            <person name="Molinier V."/>
            <person name="Miyauchi S."/>
            <person name="Poulain J."/>
            <person name="Riccioni C."/>
            <person name="Rubini A."/>
            <person name="Sitrit Y."/>
            <person name="Splivallo R."/>
            <person name="Traeger S."/>
            <person name="Wang M."/>
            <person name="Zifcakova L."/>
            <person name="Wipf D."/>
            <person name="Zambonelli A."/>
            <person name="Paolocci F."/>
            <person name="Nowrousian M."/>
            <person name="Ottonello S."/>
            <person name="Baldrian P."/>
            <person name="Spatafora J.W."/>
            <person name="Henrissat B."/>
            <person name="Nagy L.G."/>
            <person name="Aury J.M."/>
            <person name="Wincker P."/>
            <person name="Grigoriev I.V."/>
            <person name="Bonfante P."/>
            <person name="Martin F.M."/>
        </authorList>
    </citation>
    <scope>NUCLEOTIDE SEQUENCE [LARGE SCALE GENOMIC DNA]</scope>
    <source>
        <strain evidence="1 2">120613-1</strain>
    </source>
</reference>
<organism evidence="1 2">
    <name type="scientific">Choiromyces venosus 120613-1</name>
    <dbReference type="NCBI Taxonomy" id="1336337"/>
    <lineage>
        <taxon>Eukaryota</taxon>
        <taxon>Fungi</taxon>
        <taxon>Dikarya</taxon>
        <taxon>Ascomycota</taxon>
        <taxon>Pezizomycotina</taxon>
        <taxon>Pezizomycetes</taxon>
        <taxon>Pezizales</taxon>
        <taxon>Tuberaceae</taxon>
        <taxon>Choiromyces</taxon>
    </lineage>
</organism>
<accession>A0A3N4JQR6</accession>
<evidence type="ECO:0000313" key="2">
    <source>
        <dbReference type="Proteomes" id="UP000276215"/>
    </source>
</evidence>
<name>A0A3N4JQR6_9PEZI</name>
<dbReference type="EMBL" id="ML120386">
    <property type="protein sequence ID" value="RPA99607.1"/>
    <property type="molecule type" value="Genomic_DNA"/>
</dbReference>
<dbReference type="AlphaFoldDB" id="A0A3N4JQR6"/>
<sequence>MRYSQYSDRVSSQGCCTVVPVVPDGQNPKNLSGTANDPGQQIRFWCKEIQNSQRFIRGNEESGRVRSGTTGCNSVVLAKQLRIPCPSLKKRKIEKRSPNFFSPQSIGLTTCQKLPFIRNVTNYSLVSEYFSLFLWEISCVPAGPTEYSLEGHGRAKF</sequence>
<keyword evidence="2" id="KW-1185">Reference proteome</keyword>
<proteinExistence type="predicted"/>
<dbReference type="Proteomes" id="UP000276215">
    <property type="component" value="Unassembled WGS sequence"/>
</dbReference>
<gene>
    <name evidence="1" type="ORF">L873DRAFT_896321</name>
</gene>
<protein>
    <submittedName>
        <fullName evidence="1">Uncharacterized protein</fullName>
    </submittedName>
</protein>